<accession>A0A0E3FD99</accession>
<keyword evidence="1" id="KW-0540">Nuclease</keyword>
<dbReference type="EMBL" id="KJ019071">
    <property type="protein sequence ID" value="AIX24380.1"/>
    <property type="molecule type" value="Genomic_DNA"/>
</dbReference>
<dbReference type="RefSeq" id="YP_009133596.1">
    <property type="nucleotide sequence ID" value="NC_026924.1"/>
</dbReference>
<name>A0A0E3FD99_9CAUD</name>
<keyword evidence="1" id="KW-0255">Endonuclease</keyword>
<gene>
    <name evidence="1" type="ORF">Syn7803US105_36</name>
</gene>
<reference evidence="1 2" key="1">
    <citation type="submission" date="2013-12" db="EMBL/GenBank/DDBJ databases">
        <title>Ecological redundancy of diverse viral populations within a natural community.</title>
        <authorList>
            <person name="Gregory A.C."/>
            <person name="LaButti K."/>
            <person name="Copeland A."/>
            <person name="Woyke T."/>
            <person name="Sullivan M.B."/>
        </authorList>
    </citation>
    <scope>NUCLEOTIDE SEQUENCE [LARGE SCALE GENOMIC DNA]</scope>
    <source>
        <strain evidence="1">Syn7803US105</strain>
    </source>
</reference>
<dbReference type="Proteomes" id="UP000033010">
    <property type="component" value="Segment"/>
</dbReference>
<dbReference type="KEGG" id="vg:24171666"/>
<organism evidence="1 2">
    <name type="scientific">Synechococcus phage ACG-2014g</name>
    <dbReference type="NCBI Taxonomy" id="1493512"/>
    <lineage>
        <taxon>Viruses</taxon>
        <taxon>Duplodnaviria</taxon>
        <taxon>Heunggongvirae</taxon>
        <taxon>Uroviricota</taxon>
        <taxon>Caudoviricetes</taxon>
        <taxon>Pantevenvirales</taxon>
        <taxon>Kyanoviridae</taxon>
        <taxon>Macariavirus</taxon>
        <taxon>Macariavirus tuscon14g</taxon>
    </lineage>
</organism>
<sequence>MNFNLKVIDNVVSDAYQECIKHEVLNTNWFYKNLSEDTPKQEEEYFVNVPGFSNLMYSVDDENIFNRHLYNIVMPLAHMACENINYTINNTYFVRTFLQQPVIGASGLSNPHVDMINEDHLVCLYYVLTSDGDTVFFDKKSESNDRPSFKEYNIIESVTPKQGRVVLFNGRNYHANILPQQGIRSVINFCLGGHFNE</sequence>
<dbReference type="Gene3D" id="2.60.120.620">
    <property type="entry name" value="q2cbj1_9rhob like domain"/>
    <property type="match status" value="1"/>
</dbReference>
<evidence type="ECO:0000313" key="1">
    <source>
        <dbReference type="EMBL" id="AIX24380.1"/>
    </source>
</evidence>
<keyword evidence="2" id="KW-1185">Reference proteome</keyword>
<dbReference type="GeneID" id="24171666"/>
<proteinExistence type="predicted"/>
<dbReference type="GO" id="GO:0004519">
    <property type="term" value="F:endonuclease activity"/>
    <property type="evidence" value="ECO:0007669"/>
    <property type="project" value="UniProtKB-KW"/>
</dbReference>
<evidence type="ECO:0000313" key="2">
    <source>
        <dbReference type="Proteomes" id="UP000033010"/>
    </source>
</evidence>
<dbReference type="OrthoDB" id="21502at10239"/>
<protein>
    <submittedName>
        <fullName evidence="1">DNA endonuclease V</fullName>
    </submittedName>
</protein>
<keyword evidence="1" id="KW-0378">Hydrolase</keyword>